<dbReference type="KEGG" id="sphl:LPB140_00195"/>
<reference evidence="1 2" key="1">
    <citation type="submission" date="2016-11" db="EMBL/GenBank/DDBJ databases">
        <title>Sphingorhabdus sp. LPB0140, isolated from marine environment.</title>
        <authorList>
            <person name="Kim E."/>
            <person name="Yi H."/>
        </authorList>
    </citation>
    <scope>NUCLEOTIDE SEQUENCE [LARGE SCALE GENOMIC DNA]</scope>
    <source>
        <strain evidence="1 2">LPB0140</strain>
    </source>
</reference>
<evidence type="ECO:0008006" key="3">
    <source>
        <dbReference type="Google" id="ProtNLM"/>
    </source>
</evidence>
<dbReference type="EMBL" id="CP018154">
    <property type="protein sequence ID" value="APG61521.1"/>
    <property type="molecule type" value="Genomic_DNA"/>
</dbReference>
<dbReference type="Proteomes" id="UP000242561">
    <property type="component" value="Chromosome"/>
</dbReference>
<dbReference type="AlphaFoldDB" id="A0A1L3J8T7"/>
<dbReference type="STRING" id="1913578.LPB140_00195"/>
<proteinExistence type="predicted"/>
<evidence type="ECO:0000313" key="1">
    <source>
        <dbReference type="EMBL" id="APG61521.1"/>
    </source>
</evidence>
<organism evidence="1 2">
    <name type="scientific">Sphingorhabdus lutea</name>
    <dbReference type="NCBI Taxonomy" id="1913578"/>
    <lineage>
        <taxon>Bacteria</taxon>
        <taxon>Pseudomonadati</taxon>
        <taxon>Pseudomonadota</taxon>
        <taxon>Alphaproteobacteria</taxon>
        <taxon>Sphingomonadales</taxon>
        <taxon>Sphingomonadaceae</taxon>
        <taxon>Sphingorhabdus</taxon>
    </lineage>
</organism>
<accession>A0A1L3J8T7</accession>
<evidence type="ECO:0000313" key="2">
    <source>
        <dbReference type="Proteomes" id="UP000242561"/>
    </source>
</evidence>
<gene>
    <name evidence="1" type="ORF">LPB140_00195</name>
</gene>
<protein>
    <recommendedName>
        <fullName evidence="3">RHS repeat-associated core domain-containing protein</fullName>
    </recommendedName>
</protein>
<keyword evidence="2" id="KW-1185">Reference proteome</keyword>
<name>A0A1L3J8T7_9SPHN</name>
<sequence length="137" mass="14913">MNLYAYVGNDPVDSVDPSGKQSERAMDLKRGNCRGAEALRYRCIGNCAVAAKILADVAPTIADFIPVVGDGKGGVEFVKNPSVIGGLSVVSADGQRQVRMKFTEKGKNIRPHAHLEQRDARGSWRPVADDHIFFKED</sequence>